<gene>
    <name evidence="2" type="ORF">TSAR_006059</name>
</gene>
<sequence>MTSQHIRAGPTCPDQVRKDKSGMPQHTSEYKISQGHSMGYKITLKLNTIELEWLESRSAGPAPTNVGLQALRVQCDIPLNSLGLFQSRRPALPLKSDVTVSSSELSKPSALGVQCDIPLNSLGLFQSRRPALPLKSDVTVSSSELSKPSALGVQCDIPLNSLGLFQSRRPALPLKSDVTVSSSELSKHFALG</sequence>
<reference evidence="2 3" key="1">
    <citation type="journal article" date="2017" name="Curr. Biol.">
        <title>The Evolution of Venom by Co-option of Single-Copy Genes.</title>
        <authorList>
            <person name="Martinson E.O."/>
            <person name="Mrinalini"/>
            <person name="Kelkar Y.D."/>
            <person name="Chang C.H."/>
            <person name="Werren J.H."/>
        </authorList>
    </citation>
    <scope>NUCLEOTIDE SEQUENCE [LARGE SCALE GENOMIC DNA]</scope>
    <source>
        <strain evidence="2 3">Alberta</strain>
        <tissue evidence="2">Whole body</tissue>
    </source>
</reference>
<evidence type="ECO:0000313" key="2">
    <source>
        <dbReference type="EMBL" id="OXU16538.1"/>
    </source>
</evidence>
<evidence type="ECO:0000313" key="3">
    <source>
        <dbReference type="Proteomes" id="UP000215335"/>
    </source>
</evidence>
<dbReference type="AlphaFoldDB" id="A0A232EDY7"/>
<protein>
    <submittedName>
        <fullName evidence="2">Uncharacterized protein</fullName>
    </submittedName>
</protein>
<dbReference type="EMBL" id="NNAY01005825">
    <property type="protein sequence ID" value="OXU16538.1"/>
    <property type="molecule type" value="Genomic_DNA"/>
</dbReference>
<feature type="region of interest" description="Disordered" evidence="1">
    <location>
        <begin position="1"/>
        <end position="30"/>
    </location>
</feature>
<proteinExistence type="predicted"/>
<keyword evidence="3" id="KW-1185">Reference proteome</keyword>
<comment type="caution">
    <text evidence="2">The sequence shown here is derived from an EMBL/GenBank/DDBJ whole genome shotgun (WGS) entry which is preliminary data.</text>
</comment>
<name>A0A232EDY7_9HYME</name>
<organism evidence="2 3">
    <name type="scientific">Trichomalopsis sarcophagae</name>
    <dbReference type="NCBI Taxonomy" id="543379"/>
    <lineage>
        <taxon>Eukaryota</taxon>
        <taxon>Metazoa</taxon>
        <taxon>Ecdysozoa</taxon>
        <taxon>Arthropoda</taxon>
        <taxon>Hexapoda</taxon>
        <taxon>Insecta</taxon>
        <taxon>Pterygota</taxon>
        <taxon>Neoptera</taxon>
        <taxon>Endopterygota</taxon>
        <taxon>Hymenoptera</taxon>
        <taxon>Apocrita</taxon>
        <taxon>Proctotrupomorpha</taxon>
        <taxon>Chalcidoidea</taxon>
        <taxon>Pteromalidae</taxon>
        <taxon>Pteromalinae</taxon>
        <taxon>Trichomalopsis</taxon>
    </lineage>
</organism>
<dbReference type="Proteomes" id="UP000215335">
    <property type="component" value="Unassembled WGS sequence"/>
</dbReference>
<evidence type="ECO:0000256" key="1">
    <source>
        <dbReference type="SAM" id="MobiDB-lite"/>
    </source>
</evidence>
<accession>A0A232EDY7</accession>